<comment type="caution">
    <text evidence="1">The sequence shown here is derived from an EMBL/GenBank/DDBJ whole genome shotgun (WGS) entry which is preliminary data.</text>
</comment>
<keyword evidence="2" id="KW-1185">Reference proteome</keyword>
<reference evidence="2" key="1">
    <citation type="journal article" date="2023" name="Commun. Biol.">
        <title>Genome analysis of Parmales, the sister group of diatoms, reveals the evolutionary specialization of diatoms from phago-mixotrophs to photoautotrophs.</title>
        <authorList>
            <person name="Ban H."/>
            <person name="Sato S."/>
            <person name="Yoshikawa S."/>
            <person name="Yamada K."/>
            <person name="Nakamura Y."/>
            <person name="Ichinomiya M."/>
            <person name="Sato N."/>
            <person name="Blanc-Mathieu R."/>
            <person name="Endo H."/>
            <person name="Kuwata A."/>
            <person name="Ogata H."/>
        </authorList>
    </citation>
    <scope>NUCLEOTIDE SEQUENCE [LARGE SCALE GENOMIC DNA]</scope>
    <source>
        <strain evidence="2">NIES 3700</strain>
    </source>
</reference>
<dbReference type="Proteomes" id="UP001165122">
    <property type="component" value="Unassembled WGS sequence"/>
</dbReference>
<feature type="non-terminal residue" evidence="1">
    <location>
        <position position="68"/>
    </location>
</feature>
<evidence type="ECO:0000313" key="2">
    <source>
        <dbReference type="Proteomes" id="UP001165122"/>
    </source>
</evidence>
<evidence type="ECO:0000313" key="1">
    <source>
        <dbReference type="EMBL" id="GMH79950.1"/>
    </source>
</evidence>
<gene>
    <name evidence="1" type="ORF">TrLO_g10945</name>
</gene>
<dbReference type="OrthoDB" id="14911at2759"/>
<sequence length="68" mass="7836">NPSRCVAQVLRSGSKWSLGSKCERSIYNTMIRLIDNSEKMIYIENQYFVCGFGTTDDDYDEDRDSESP</sequence>
<feature type="non-terminal residue" evidence="1">
    <location>
        <position position="1"/>
    </location>
</feature>
<dbReference type="SUPFAM" id="SSF56024">
    <property type="entry name" value="Phospholipase D/nuclease"/>
    <property type="match status" value="1"/>
</dbReference>
<dbReference type="EMBL" id="BRXW01000943">
    <property type="protein sequence ID" value="GMH79950.1"/>
    <property type="molecule type" value="Genomic_DNA"/>
</dbReference>
<proteinExistence type="predicted"/>
<protein>
    <submittedName>
        <fullName evidence="1">Uncharacterized protein</fullName>
    </submittedName>
</protein>
<name>A0A9W7B1R4_9STRA</name>
<organism evidence="1 2">
    <name type="scientific">Triparma laevis f. longispina</name>
    <dbReference type="NCBI Taxonomy" id="1714387"/>
    <lineage>
        <taxon>Eukaryota</taxon>
        <taxon>Sar</taxon>
        <taxon>Stramenopiles</taxon>
        <taxon>Ochrophyta</taxon>
        <taxon>Bolidophyceae</taxon>
        <taxon>Parmales</taxon>
        <taxon>Triparmaceae</taxon>
        <taxon>Triparma</taxon>
    </lineage>
</organism>
<dbReference type="AlphaFoldDB" id="A0A9W7B1R4"/>
<accession>A0A9W7B1R4</accession>